<dbReference type="FunFam" id="3.40.50.790:FF:000001">
    <property type="entry name" value="50S ribosomal protein L1"/>
    <property type="match status" value="1"/>
</dbReference>
<reference evidence="7" key="1">
    <citation type="submission" date="2019-06" db="EMBL/GenBank/DDBJ databases">
        <authorList>
            <person name="Zheng W."/>
        </authorList>
    </citation>
    <scope>NUCLEOTIDE SEQUENCE</scope>
    <source>
        <strain evidence="7">QDHG01</strain>
    </source>
</reference>
<dbReference type="InterPro" id="IPR028364">
    <property type="entry name" value="Ribosomal_uL1/biogenesis"/>
</dbReference>
<dbReference type="PANTHER" id="PTHR36427:SF3">
    <property type="entry name" value="LARGE RIBOSOMAL SUBUNIT PROTEIN UL1M"/>
    <property type="match status" value="1"/>
</dbReference>
<keyword evidence="8" id="KW-1185">Reference proteome</keyword>
<protein>
    <recommendedName>
        <fullName evidence="6">Ribosomal protein</fullName>
    </recommendedName>
</protein>
<gene>
    <name evidence="7" type="ORF">FGO68_gene13606</name>
</gene>
<evidence type="ECO:0000313" key="8">
    <source>
        <dbReference type="Proteomes" id="UP000785679"/>
    </source>
</evidence>
<dbReference type="OrthoDB" id="1747252at2759"/>
<evidence type="ECO:0000256" key="2">
    <source>
        <dbReference type="ARBA" id="ARBA00022730"/>
    </source>
</evidence>
<dbReference type="AlphaFoldDB" id="A0A8J8NDW4"/>
<keyword evidence="3" id="KW-0694">RNA-binding</keyword>
<evidence type="ECO:0000256" key="4">
    <source>
        <dbReference type="ARBA" id="ARBA00022980"/>
    </source>
</evidence>
<keyword evidence="5 6" id="KW-0687">Ribonucleoprotein</keyword>
<keyword evidence="4 6" id="KW-0689">Ribosomal protein</keyword>
<keyword evidence="2" id="KW-0699">rRNA-binding</keyword>
<evidence type="ECO:0000256" key="6">
    <source>
        <dbReference type="RuleBase" id="RU000659"/>
    </source>
</evidence>
<organism evidence="7 8">
    <name type="scientific">Halteria grandinella</name>
    <dbReference type="NCBI Taxonomy" id="5974"/>
    <lineage>
        <taxon>Eukaryota</taxon>
        <taxon>Sar</taxon>
        <taxon>Alveolata</taxon>
        <taxon>Ciliophora</taxon>
        <taxon>Intramacronucleata</taxon>
        <taxon>Spirotrichea</taxon>
        <taxon>Stichotrichia</taxon>
        <taxon>Sporadotrichida</taxon>
        <taxon>Halteriidae</taxon>
        <taxon>Halteria</taxon>
    </lineage>
</organism>
<proteinExistence type="inferred from homology"/>
<dbReference type="NCBIfam" id="TIGR01169">
    <property type="entry name" value="rplA_bact"/>
    <property type="match status" value="1"/>
</dbReference>
<dbReference type="InterPro" id="IPR016095">
    <property type="entry name" value="Ribosomal_uL1_3-a/b-sand"/>
</dbReference>
<evidence type="ECO:0000256" key="3">
    <source>
        <dbReference type="ARBA" id="ARBA00022884"/>
    </source>
</evidence>
<dbReference type="EMBL" id="RRYP01018925">
    <property type="protein sequence ID" value="TNV73417.1"/>
    <property type="molecule type" value="Genomic_DNA"/>
</dbReference>
<dbReference type="GO" id="GO:0006412">
    <property type="term" value="P:translation"/>
    <property type="evidence" value="ECO:0007669"/>
    <property type="project" value="InterPro"/>
</dbReference>
<dbReference type="Pfam" id="PF00687">
    <property type="entry name" value="Ribosomal_L1"/>
    <property type="match status" value="1"/>
</dbReference>
<evidence type="ECO:0000313" key="7">
    <source>
        <dbReference type="EMBL" id="TNV73417.1"/>
    </source>
</evidence>
<dbReference type="Gene3D" id="3.40.50.790">
    <property type="match status" value="1"/>
</dbReference>
<comment type="caution">
    <text evidence="7">The sequence shown here is derived from an EMBL/GenBank/DDBJ whole genome shotgun (WGS) entry which is preliminary data.</text>
</comment>
<dbReference type="InterPro" id="IPR005878">
    <property type="entry name" value="Ribosom_uL1_bac-type"/>
</dbReference>
<dbReference type="GO" id="GO:0019843">
    <property type="term" value="F:rRNA binding"/>
    <property type="evidence" value="ECO:0007669"/>
    <property type="project" value="UniProtKB-KW"/>
</dbReference>
<dbReference type="GO" id="GO:0003735">
    <property type="term" value="F:structural constituent of ribosome"/>
    <property type="evidence" value="ECO:0007669"/>
    <property type="project" value="InterPro"/>
</dbReference>
<evidence type="ECO:0000256" key="1">
    <source>
        <dbReference type="ARBA" id="ARBA00010531"/>
    </source>
</evidence>
<dbReference type="GO" id="GO:0015934">
    <property type="term" value="C:large ribosomal subunit"/>
    <property type="evidence" value="ECO:0007669"/>
    <property type="project" value="InterPro"/>
</dbReference>
<sequence length="330" mass="37430">MCSRQFIINNTIMLAKLQTFARPSQQAFFLPSSQFHTPTLMQLQCYQFGNLQQRINRRLRRYRQDKIQAESSFNKNEVLSVFYSKKGQQVTAAPTGDQATVQAAQVFDFKKELTCKDAIMRIKELSKERKFKESVEAIIRLSVDPRQGDQNIRGTCVLPAGTGKQIKVCVFADADMQEKVMEAGADVFGTDDLLKQLAEGKADFDKLIATQEQMQALKPLARVLGPKGLMPNVKSGTLVKAEELLETVRLSKQGQIEFRVNEHADIMVKIGLREFQEDQLFSNFDAFARALVKKKPESIKGKYFVRGYLKTSMGPPVKLDLSQYQKLTQE</sequence>
<dbReference type="CDD" id="cd00403">
    <property type="entry name" value="Ribosomal_L1"/>
    <property type="match status" value="1"/>
</dbReference>
<evidence type="ECO:0000256" key="5">
    <source>
        <dbReference type="ARBA" id="ARBA00023274"/>
    </source>
</evidence>
<name>A0A8J8NDW4_HALGN</name>
<dbReference type="Proteomes" id="UP000785679">
    <property type="component" value="Unassembled WGS sequence"/>
</dbReference>
<dbReference type="InterPro" id="IPR023673">
    <property type="entry name" value="Ribosomal_uL1_CS"/>
</dbReference>
<dbReference type="PROSITE" id="PS01199">
    <property type="entry name" value="RIBOSOMAL_L1"/>
    <property type="match status" value="1"/>
</dbReference>
<accession>A0A8J8NDW4</accession>
<dbReference type="SUPFAM" id="SSF56808">
    <property type="entry name" value="Ribosomal protein L1"/>
    <property type="match status" value="1"/>
</dbReference>
<dbReference type="PANTHER" id="PTHR36427">
    <property type="entry name" value="54S RIBOSOMAL PROTEIN L1, MITOCHONDRIAL"/>
    <property type="match status" value="1"/>
</dbReference>
<dbReference type="InterPro" id="IPR023674">
    <property type="entry name" value="Ribosomal_uL1-like"/>
</dbReference>
<dbReference type="Gene3D" id="3.30.190.20">
    <property type="match status" value="1"/>
</dbReference>
<comment type="similarity">
    <text evidence="1 6">Belongs to the universal ribosomal protein uL1 family.</text>
</comment>